<protein>
    <submittedName>
        <fullName evidence="3">Uncharacterized protein</fullName>
    </submittedName>
</protein>
<reference evidence="3" key="1">
    <citation type="submission" date="2022-11" db="UniProtKB">
        <authorList>
            <consortium name="WormBaseParasite"/>
        </authorList>
    </citation>
    <scope>IDENTIFICATION</scope>
</reference>
<feature type="compositionally biased region" description="Basic and acidic residues" evidence="1">
    <location>
        <begin position="9"/>
        <end position="21"/>
    </location>
</feature>
<name>A0A915JN66_ROMCU</name>
<evidence type="ECO:0000313" key="3">
    <source>
        <dbReference type="WBParaSite" id="nRc.2.0.1.t27679-RA"/>
    </source>
</evidence>
<evidence type="ECO:0000256" key="1">
    <source>
        <dbReference type="SAM" id="MobiDB-lite"/>
    </source>
</evidence>
<sequence length="304" mass="34537">MNKANMTKIQEEKEKTNKKTSTELQALSQMVNTMLDNCSDQDGEISKEYTKPRLFETAFCIVVSTLQAAVDHCRSIAPLYRLCPHSVIAVPAVTLSVKLGIYPRNRELKNTVLNVELQSPQLYYLSQKKSSKRLTNNVSSNYYVRKFCSPLGNVGSVRVTVQNERFVTDPTIDNLPDCNPRSKWEIEGLKLSRETWKGCSELGVALLSAFRESVALSPNRFPLDQQMQEEMEMEKMLTSILDHHDLPIAYCLTLGGREAPSADNNADLVNERPLLDQEQDFLVFTSDLDLETHHQSEYWVMDVP</sequence>
<dbReference type="AlphaFoldDB" id="A0A915JN66"/>
<proteinExistence type="predicted"/>
<dbReference type="WBParaSite" id="nRc.2.0.1.t27679-RA">
    <property type="protein sequence ID" value="nRc.2.0.1.t27679-RA"/>
    <property type="gene ID" value="nRc.2.0.1.g27679"/>
</dbReference>
<accession>A0A915JN66</accession>
<keyword evidence="2" id="KW-1185">Reference proteome</keyword>
<evidence type="ECO:0000313" key="2">
    <source>
        <dbReference type="Proteomes" id="UP000887565"/>
    </source>
</evidence>
<organism evidence="2 3">
    <name type="scientific">Romanomermis culicivorax</name>
    <name type="common">Nematode worm</name>
    <dbReference type="NCBI Taxonomy" id="13658"/>
    <lineage>
        <taxon>Eukaryota</taxon>
        <taxon>Metazoa</taxon>
        <taxon>Ecdysozoa</taxon>
        <taxon>Nematoda</taxon>
        <taxon>Enoplea</taxon>
        <taxon>Dorylaimia</taxon>
        <taxon>Mermithida</taxon>
        <taxon>Mermithoidea</taxon>
        <taxon>Mermithidae</taxon>
        <taxon>Romanomermis</taxon>
    </lineage>
</organism>
<feature type="region of interest" description="Disordered" evidence="1">
    <location>
        <begin position="1"/>
        <end position="21"/>
    </location>
</feature>
<dbReference type="Proteomes" id="UP000887565">
    <property type="component" value="Unplaced"/>
</dbReference>